<dbReference type="PANTHER" id="PTHR42305:SF1">
    <property type="entry name" value="MEMBRANE PROTEIN RV1733C-RELATED"/>
    <property type="match status" value="1"/>
</dbReference>
<evidence type="ECO:0008006" key="4">
    <source>
        <dbReference type="Google" id="ProtNLM"/>
    </source>
</evidence>
<proteinExistence type="predicted"/>
<feature type="transmembrane region" description="Helical" evidence="1">
    <location>
        <begin position="25"/>
        <end position="46"/>
    </location>
</feature>
<sequence>MSGKRKTKQRLWRWRSSPLRRHDDILEAWIILVTWVVILVGGAVIWTVTGRAAAQEFAWQRAERHAASAVLLSDAPPSTSAGSGSQVLATVRWTAPDGTTRTARALVPGGLPSGTVITVW</sequence>
<feature type="non-terminal residue" evidence="2">
    <location>
        <position position="120"/>
    </location>
</feature>
<dbReference type="Proteomes" id="UP001458415">
    <property type="component" value="Unassembled WGS sequence"/>
</dbReference>
<keyword evidence="3" id="KW-1185">Reference proteome</keyword>
<dbReference type="PANTHER" id="PTHR42305">
    <property type="entry name" value="MEMBRANE PROTEIN RV1733C-RELATED"/>
    <property type="match status" value="1"/>
</dbReference>
<dbReference type="EMBL" id="JBEPCU010001475">
    <property type="protein sequence ID" value="MER6983702.1"/>
    <property type="molecule type" value="Genomic_DNA"/>
</dbReference>
<gene>
    <name evidence="2" type="ORF">ABT317_43805</name>
</gene>
<evidence type="ECO:0000313" key="2">
    <source>
        <dbReference type="EMBL" id="MER6983702.1"/>
    </source>
</evidence>
<protein>
    <recommendedName>
        <fullName evidence="4">Flp pilus-assembly TadG-like N-terminal domain-containing protein</fullName>
    </recommendedName>
</protein>
<reference evidence="2 3" key="1">
    <citation type="submission" date="2024-06" db="EMBL/GenBank/DDBJ databases">
        <title>The Natural Products Discovery Center: Release of the First 8490 Sequenced Strains for Exploring Actinobacteria Biosynthetic Diversity.</title>
        <authorList>
            <person name="Kalkreuter E."/>
            <person name="Kautsar S.A."/>
            <person name="Yang D."/>
            <person name="Bader C.D."/>
            <person name="Teijaro C.N."/>
            <person name="Fluegel L."/>
            <person name="Davis C.M."/>
            <person name="Simpson J.R."/>
            <person name="Lauterbach L."/>
            <person name="Steele A.D."/>
            <person name="Gui C."/>
            <person name="Meng S."/>
            <person name="Li G."/>
            <person name="Viehrig K."/>
            <person name="Ye F."/>
            <person name="Su P."/>
            <person name="Kiefer A.F."/>
            <person name="Nichols A."/>
            <person name="Cepeda A.J."/>
            <person name="Yan W."/>
            <person name="Fan B."/>
            <person name="Jiang Y."/>
            <person name="Adhikari A."/>
            <person name="Zheng C.-J."/>
            <person name="Schuster L."/>
            <person name="Cowan T.M."/>
            <person name="Smanski M.J."/>
            <person name="Chevrette M.G."/>
            <person name="De Carvalho L.P.S."/>
            <person name="Shen B."/>
        </authorList>
    </citation>
    <scope>NUCLEOTIDE SEQUENCE [LARGE SCALE GENOMIC DNA]</scope>
    <source>
        <strain evidence="2 3">NPDC000634</strain>
    </source>
</reference>
<dbReference type="InterPro" id="IPR039708">
    <property type="entry name" value="MT1774/Rv1733c-like"/>
</dbReference>
<keyword evidence="1" id="KW-0812">Transmembrane</keyword>
<evidence type="ECO:0000256" key="1">
    <source>
        <dbReference type="SAM" id="Phobius"/>
    </source>
</evidence>
<keyword evidence="1" id="KW-1133">Transmembrane helix</keyword>
<comment type="caution">
    <text evidence="2">The sequence shown here is derived from an EMBL/GenBank/DDBJ whole genome shotgun (WGS) entry which is preliminary data.</text>
</comment>
<name>A0ABV1WHN6_9ACTN</name>
<evidence type="ECO:0000313" key="3">
    <source>
        <dbReference type="Proteomes" id="UP001458415"/>
    </source>
</evidence>
<accession>A0ABV1WHN6</accession>
<organism evidence="2 3">
    <name type="scientific">Streptomyces carpinensis</name>
    <dbReference type="NCBI Taxonomy" id="66369"/>
    <lineage>
        <taxon>Bacteria</taxon>
        <taxon>Bacillati</taxon>
        <taxon>Actinomycetota</taxon>
        <taxon>Actinomycetes</taxon>
        <taxon>Kitasatosporales</taxon>
        <taxon>Streptomycetaceae</taxon>
        <taxon>Streptomyces</taxon>
    </lineage>
</organism>
<keyword evidence="1" id="KW-0472">Membrane</keyword>